<feature type="transmembrane region" description="Helical" evidence="10">
    <location>
        <begin position="234"/>
        <end position="254"/>
    </location>
</feature>
<keyword evidence="3 10" id="KW-0812">Transmembrane</keyword>
<evidence type="ECO:0000256" key="6">
    <source>
        <dbReference type="ARBA" id="ARBA00023136"/>
    </source>
</evidence>
<feature type="domain" description="TNFR-Cys" evidence="12">
    <location>
        <begin position="47"/>
        <end position="88"/>
    </location>
</feature>
<dbReference type="PANTHER" id="PTHR46605:SF6">
    <property type="entry name" value="NERVE GROWTH FACTOR RECEPTOR A (TNFR SUPERFAMILY, MEMBER 16)"/>
    <property type="match status" value="1"/>
</dbReference>
<keyword evidence="11" id="KW-0732">Signal</keyword>
<sequence>MFMTPWRWNNNVISFFLFTHDGECCLQCPPGEGVVKECGATQTECGQCLDSETFSETFSHTEKCQTCIECTGLMRMQTPCTDSNDAVCVCNYGYFMSDLTGQCEPCTVCPRGQGVMIRCEHTHDTVCEECLDDTYSDQDSTLDPCLPCTICEEGIEILMRNCTPNEDAWCHGERIIPSTISYPLSPTYPASTSDSSSFVTDPNRLWSPNPGGDATTPKPSPPHFIGRGLNENLIPIYCPILAAVVVGLLAYIIFKRWNSCKQNKQAANNRAATANQTPSPEGEKLHSDSGISVDSQSLQEQQAQTQTQTQAQAHTQLELKKVRKTKKSSATRKLLKHKIFKGLVHIQNKKFVTVYPSSKMFMSFFLQSKRNEGFFSTEERKTGTSWLIWGE</sequence>
<evidence type="ECO:0000256" key="5">
    <source>
        <dbReference type="ARBA" id="ARBA00022989"/>
    </source>
</evidence>
<dbReference type="Pfam" id="PF00020">
    <property type="entry name" value="TNFR_c6"/>
    <property type="match status" value="3"/>
</dbReference>
<dbReference type="GO" id="GO:0009986">
    <property type="term" value="C:cell surface"/>
    <property type="evidence" value="ECO:0007669"/>
    <property type="project" value="TreeGrafter"/>
</dbReference>
<feature type="disulfide bond" evidence="8">
    <location>
        <begin position="70"/>
        <end position="88"/>
    </location>
</feature>
<accession>A0A8C1M772</accession>
<dbReference type="SUPFAM" id="SSF57586">
    <property type="entry name" value="TNF receptor-like"/>
    <property type="match status" value="3"/>
</dbReference>
<dbReference type="PANTHER" id="PTHR46605">
    <property type="entry name" value="TUMOR NECROSIS FACTOR RECEPTOR"/>
    <property type="match status" value="1"/>
</dbReference>
<feature type="compositionally biased region" description="Low complexity" evidence="9">
    <location>
        <begin position="295"/>
        <end position="316"/>
    </location>
</feature>
<evidence type="ECO:0000259" key="12">
    <source>
        <dbReference type="PROSITE" id="PS50050"/>
    </source>
</evidence>
<dbReference type="Proteomes" id="UP000694427">
    <property type="component" value="Unplaced"/>
</dbReference>
<organism evidence="13 14">
    <name type="scientific">Cyprinus carpio</name>
    <name type="common">Common carp</name>
    <dbReference type="NCBI Taxonomy" id="7962"/>
    <lineage>
        <taxon>Eukaryota</taxon>
        <taxon>Metazoa</taxon>
        <taxon>Chordata</taxon>
        <taxon>Craniata</taxon>
        <taxon>Vertebrata</taxon>
        <taxon>Euteleostomi</taxon>
        <taxon>Actinopterygii</taxon>
        <taxon>Neopterygii</taxon>
        <taxon>Teleostei</taxon>
        <taxon>Ostariophysi</taxon>
        <taxon>Cypriniformes</taxon>
        <taxon>Cyprinidae</taxon>
        <taxon>Cyprininae</taxon>
        <taxon>Cyprinus</taxon>
    </lineage>
</organism>
<feature type="repeat" description="TNFR-Cys" evidence="8">
    <location>
        <begin position="47"/>
        <end position="88"/>
    </location>
</feature>
<dbReference type="GO" id="GO:0007266">
    <property type="term" value="P:Rho protein signal transduction"/>
    <property type="evidence" value="ECO:0007669"/>
    <property type="project" value="TreeGrafter"/>
</dbReference>
<dbReference type="FunFam" id="2.10.50.10:FF:000012">
    <property type="entry name" value="tumor necrosis factor receptor superfamily member 16"/>
    <property type="match status" value="1"/>
</dbReference>
<dbReference type="GO" id="GO:0048406">
    <property type="term" value="F:nerve growth factor binding"/>
    <property type="evidence" value="ECO:0007669"/>
    <property type="project" value="TreeGrafter"/>
</dbReference>
<evidence type="ECO:0000256" key="10">
    <source>
        <dbReference type="SAM" id="Phobius"/>
    </source>
</evidence>
<dbReference type="InterPro" id="IPR041448">
    <property type="entry name" value="TNFR16_TM"/>
</dbReference>
<keyword evidence="8" id="KW-1015">Disulfide bond</keyword>
<keyword evidence="5 10" id="KW-1133">Transmembrane helix</keyword>
<dbReference type="Gene3D" id="2.10.50.10">
    <property type="entry name" value="Tumor Necrosis Factor Receptor, subunit A, domain 2"/>
    <property type="match status" value="2"/>
</dbReference>
<dbReference type="PRINTS" id="PR01966">
    <property type="entry name" value="TNFACTORR16"/>
</dbReference>
<reference evidence="13" key="2">
    <citation type="submission" date="2025-09" db="UniProtKB">
        <authorList>
            <consortium name="Ensembl"/>
        </authorList>
    </citation>
    <scope>IDENTIFICATION</scope>
</reference>
<dbReference type="Pfam" id="PF18422">
    <property type="entry name" value="TNFR_16_TM"/>
    <property type="match status" value="1"/>
</dbReference>
<evidence type="ECO:0000256" key="9">
    <source>
        <dbReference type="SAM" id="MobiDB-lite"/>
    </source>
</evidence>
<protein>
    <submittedName>
        <fullName evidence="13">Nerve growth factor receptor a (TNFR superfamily, member 16)</fullName>
    </submittedName>
</protein>
<dbReference type="GO" id="GO:0005035">
    <property type="term" value="F:death receptor activity"/>
    <property type="evidence" value="ECO:0007669"/>
    <property type="project" value="TreeGrafter"/>
</dbReference>
<keyword evidence="14" id="KW-1185">Reference proteome</keyword>
<evidence type="ECO:0000256" key="4">
    <source>
        <dbReference type="ARBA" id="ARBA00022703"/>
    </source>
</evidence>
<dbReference type="Gene3D" id="6.10.250.1780">
    <property type="match status" value="1"/>
</dbReference>
<evidence type="ECO:0000256" key="1">
    <source>
        <dbReference type="ARBA" id="ARBA00004162"/>
    </source>
</evidence>
<dbReference type="Ensembl" id="ENSCCRT00010078010.1">
    <property type="protein sequence ID" value="ENSCCRP00010070576.1"/>
    <property type="gene ID" value="ENSCCRG00010030614.1"/>
</dbReference>
<dbReference type="InterPro" id="IPR022325">
    <property type="entry name" value="TNFR_16"/>
</dbReference>
<keyword evidence="4" id="KW-0053">Apoptosis</keyword>
<feature type="disulfide bond" evidence="8">
    <location>
        <begin position="109"/>
        <end position="127"/>
    </location>
</feature>
<comment type="subcellular location">
    <subcellularLocation>
        <location evidence="1">Cell membrane</location>
        <topology evidence="1">Single-pass membrane protein</topology>
    </subcellularLocation>
</comment>
<feature type="repeat" description="TNFR-Cys" evidence="8">
    <location>
        <begin position="89"/>
        <end position="127"/>
    </location>
</feature>
<proteinExistence type="predicted"/>
<evidence type="ECO:0000313" key="13">
    <source>
        <dbReference type="Ensembl" id="ENSCCRP00010070576.1"/>
    </source>
</evidence>
<reference evidence="13" key="1">
    <citation type="submission" date="2025-08" db="UniProtKB">
        <authorList>
            <consortium name="Ensembl"/>
        </authorList>
    </citation>
    <scope>IDENTIFICATION</scope>
</reference>
<evidence type="ECO:0000256" key="8">
    <source>
        <dbReference type="PROSITE-ProRule" id="PRU00206"/>
    </source>
</evidence>
<keyword evidence="6 10" id="KW-0472">Membrane</keyword>
<dbReference type="InterPro" id="IPR052302">
    <property type="entry name" value="Neurotrophin_rcpt-DD"/>
</dbReference>
<feature type="region of interest" description="Disordered" evidence="9">
    <location>
        <begin position="193"/>
        <end position="223"/>
    </location>
</feature>
<dbReference type="CDD" id="cd13416">
    <property type="entry name" value="TNFRSF16"/>
    <property type="match status" value="1"/>
</dbReference>
<dbReference type="SMART" id="SM00208">
    <property type="entry name" value="TNFR"/>
    <property type="match status" value="4"/>
</dbReference>
<feature type="disulfide bond" evidence="8">
    <location>
        <begin position="106"/>
        <end position="119"/>
    </location>
</feature>
<dbReference type="PROSITE" id="PS00652">
    <property type="entry name" value="TNFR_NGFR_1"/>
    <property type="match status" value="2"/>
</dbReference>
<evidence type="ECO:0000313" key="14">
    <source>
        <dbReference type="Proteomes" id="UP000694427"/>
    </source>
</evidence>
<feature type="domain" description="TNFR-Cys" evidence="12">
    <location>
        <begin position="129"/>
        <end position="170"/>
    </location>
</feature>
<evidence type="ECO:0000256" key="7">
    <source>
        <dbReference type="ARBA" id="ARBA00023180"/>
    </source>
</evidence>
<name>A0A8C1M772_CYPCA</name>
<dbReference type="AlphaFoldDB" id="A0A8C1M772"/>
<feature type="signal peptide" evidence="11">
    <location>
        <begin position="1"/>
        <end position="24"/>
    </location>
</feature>
<feature type="disulfide bond" evidence="8">
    <location>
        <begin position="67"/>
        <end position="80"/>
    </location>
</feature>
<feature type="domain" description="TNFR-Cys" evidence="12">
    <location>
        <begin position="89"/>
        <end position="127"/>
    </location>
</feature>
<evidence type="ECO:0000256" key="3">
    <source>
        <dbReference type="ARBA" id="ARBA00022692"/>
    </source>
</evidence>
<dbReference type="GO" id="GO:0015026">
    <property type="term" value="F:coreceptor activity"/>
    <property type="evidence" value="ECO:0007669"/>
    <property type="project" value="TreeGrafter"/>
</dbReference>
<feature type="disulfide bond" evidence="8">
    <location>
        <begin position="130"/>
        <end position="145"/>
    </location>
</feature>
<dbReference type="InterPro" id="IPR001368">
    <property type="entry name" value="TNFR/NGFR_Cys_rich_reg"/>
</dbReference>
<dbReference type="InterPro" id="IPR034046">
    <property type="entry name" value="TNFRSF16_N"/>
</dbReference>
<keyword evidence="7" id="KW-0325">Glycoprotein</keyword>
<keyword evidence="2" id="KW-1003">Cell membrane</keyword>
<dbReference type="GO" id="GO:0006915">
    <property type="term" value="P:apoptotic process"/>
    <property type="evidence" value="ECO:0007669"/>
    <property type="project" value="UniProtKB-KW"/>
</dbReference>
<comment type="caution">
    <text evidence="8">Lacks conserved residue(s) required for the propagation of feature annotation.</text>
</comment>
<dbReference type="PROSITE" id="PS50050">
    <property type="entry name" value="TNFR_NGFR_2"/>
    <property type="match status" value="3"/>
</dbReference>
<evidence type="ECO:0000256" key="11">
    <source>
        <dbReference type="SAM" id="SignalP"/>
    </source>
</evidence>
<feature type="chain" id="PRO_5034226600" evidence="11">
    <location>
        <begin position="25"/>
        <end position="391"/>
    </location>
</feature>
<feature type="repeat" description="TNFR-Cys" evidence="8">
    <location>
        <begin position="129"/>
        <end position="170"/>
    </location>
</feature>
<feature type="region of interest" description="Disordered" evidence="9">
    <location>
        <begin position="269"/>
        <end position="316"/>
    </location>
</feature>
<dbReference type="GO" id="GO:0005886">
    <property type="term" value="C:plasma membrane"/>
    <property type="evidence" value="ECO:0007669"/>
    <property type="project" value="UniProtKB-SubCell"/>
</dbReference>
<evidence type="ECO:0000256" key="2">
    <source>
        <dbReference type="ARBA" id="ARBA00022475"/>
    </source>
</evidence>